<proteinExistence type="inferred from homology"/>
<evidence type="ECO:0000256" key="1">
    <source>
        <dbReference type="ARBA" id="ARBA00007274"/>
    </source>
</evidence>
<dbReference type="InterPro" id="IPR020019">
    <property type="entry name" value="AcTrfase_PglD-like"/>
</dbReference>
<dbReference type="GeneID" id="77255420"/>
<organism evidence="7 8">
    <name type="scientific">Marinobacter salarius</name>
    <dbReference type="NCBI Taxonomy" id="1420917"/>
    <lineage>
        <taxon>Bacteria</taxon>
        <taxon>Pseudomonadati</taxon>
        <taxon>Pseudomonadota</taxon>
        <taxon>Gammaproteobacteria</taxon>
        <taxon>Pseudomonadales</taxon>
        <taxon>Marinobacteraceae</taxon>
        <taxon>Marinobacter</taxon>
    </lineage>
</organism>
<evidence type="ECO:0000256" key="5">
    <source>
        <dbReference type="PIRSR" id="PIRSR620019-2"/>
    </source>
</evidence>
<dbReference type="InterPro" id="IPR050179">
    <property type="entry name" value="Trans_hexapeptide_repeat"/>
</dbReference>
<name>A0A1W6K7Y2_9GAMM</name>
<dbReference type="EC" id="2.3.1.203" evidence="7"/>
<feature type="site" description="Increases basicity of active site His" evidence="4">
    <location>
        <position position="136"/>
    </location>
</feature>
<feature type="binding site" evidence="5">
    <location>
        <position position="144"/>
    </location>
    <ligand>
        <name>acetyl-CoA</name>
        <dbReference type="ChEBI" id="CHEBI:57288"/>
    </ligand>
</feature>
<accession>A0A1W6K7Y2</accession>
<dbReference type="CDD" id="cd03360">
    <property type="entry name" value="LbH_AT_putative"/>
    <property type="match status" value="1"/>
</dbReference>
<feature type="domain" description="PglD N-terminal" evidence="6">
    <location>
        <begin position="4"/>
        <end position="80"/>
    </location>
</feature>
<protein>
    <submittedName>
        <fullName evidence="7">UDP-N-acetylbacillosamine N-acetyltransferase</fullName>
        <ecNumber evidence="7">2.3.1.203</ecNumber>
    </submittedName>
</protein>
<gene>
    <name evidence="7" type="primary">pglD</name>
    <name evidence="7" type="ORF">MARSALSMR5_01453</name>
</gene>
<keyword evidence="2 7" id="KW-0808">Transferase</keyword>
<feature type="binding site" evidence="5">
    <location>
        <begin position="32"/>
        <end position="33"/>
    </location>
    <ligand>
        <name>substrate</name>
    </ligand>
</feature>
<keyword evidence="7" id="KW-0012">Acyltransferase</keyword>
<sequence>MNCLAILGASGHGKVVADAAEQSGWGSIHFFDDAWPELASNSRWSVVGSSAELLANLDKYDGVVVGIGDNRIRSQKLQQLGAAGANIVSVIHPSAAISPYVKLGIGSVVFANSVINADAVVGPGAIINTGSVIEHDCRLGKCVHLSPNATLAGGAVLGRLVWVGANACVKQQVSIGDEVVVGMGSVVLRNVIAGMVVAGNPAKPL</sequence>
<dbReference type="PANTHER" id="PTHR43300">
    <property type="entry name" value="ACETYLTRANSFERASE"/>
    <property type="match status" value="1"/>
</dbReference>
<evidence type="ECO:0000256" key="4">
    <source>
        <dbReference type="PIRSR" id="PIRSR620019-1"/>
    </source>
</evidence>
<dbReference type="Gene3D" id="3.40.50.20">
    <property type="match status" value="1"/>
</dbReference>
<dbReference type="EMBL" id="CP020931">
    <property type="protein sequence ID" value="ARM83545.1"/>
    <property type="molecule type" value="Genomic_DNA"/>
</dbReference>
<dbReference type="PROSITE" id="PS00101">
    <property type="entry name" value="HEXAPEP_TRANSFERASES"/>
    <property type="match status" value="1"/>
</dbReference>
<dbReference type="RefSeq" id="WP_085679952.1">
    <property type="nucleotide sequence ID" value="NZ_CP020931.1"/>
</dbReference>
<feature type="binding site" evidence="5">
    <location>
        <begin position="10"/>
        <end position="12"/>
    </location>
    <ligand>
        <name>substrate</name>
    </ligand>
</feature>
<feature type="binding site" evidence="5">
    <location>
        <position position="68"/>
    </location>
    <ligand>
        <name>substrate</name>
    </ligand>
</feature>
<keyword evidence="3" id="KW-0677">Repeat</keyword>
<feature type="active site" description="Proton acceptor" evidence="4">
    <location>
        <position position="135"/>
    </location>
</feature>
<dbReference type="InterPro" id="IPR041561">
    <property type="entry name" value="PglD_N"/>
</dbReference>
<comment type="similarity">
    <text evidence="1">Belongs to the transferase hexapeptide repeat family.</text>
</comment>
<dbReference type="Proteomes" id="UP000193100">
    <property type="component" value="Chromosome"/>
</dbReference>
<dbReference type="InterPro" id="IPR018357">
    <property type="entry name" value="Hexapep_transf_CS"/>
</dbReference>
<evidence type="ECO:0000259" key="6">
    <source>
        <dbReference type="Pfam" id="PF17836"/>
    </source>
</evidence>
<evidence type="ECO:0000313" key="8">
    <source>
        <dbReference type="Proteomes" id="UP000193100"/>
    </source>
</evidence>
<dbReference type="Pfam" id="PF17836">
    <property type="entry name" value="PglD_N"/>
    <property type="match status" value="1"/>
</dbReference>
<dbReference type="Gene3D" id="2.160.10.10">
    <property type="entry name" value="Hexapeptide repeat proteins"/>
    <property type="match status" value="1"/>
</dbReference>
<dbReference type="InterPro" id="IPR011004">
    <property type="entry name" value="Trimer_LpxA-like_sf"/>
</dbReference>
<dbReference type="GO" id="GO:0016746">
    <property type="term" value="F:acyltransferase activity"/>
    <property type="evidence" value="ECO:0007669"/>
    <property type="project" value="UniProtKB-KW"/>
</dbReference>
<dbReference type="NCBIfam" id="TIGR03570">
    <property type="entry name" value="NeuD_NnaD"/>
    <property type="match status" value="1"/>
</dbReference>
<dbReference type="SUPFAM" id="SSF51161">
    <property type="entry name" value="Trimeric LpxA-like enzymes"/>
    <property type="match status" value="1"/>
</dbReference>
<evidence type="ECO:0000256" key="3">
    <source>
        <dbReference type="ARBA" id="ARBA00022737"/>
    </source>
</evidence>
<dbReference type="AlphaFoldDB" id="A0A1W6K7Y2"/>
<evidence type="ECO:0000256" key="2">
    <source>
        <dbReference type="ARBA" id="ARBA00022679"/>
    </source>
</evidence>
<evidence type="ECO:0000313" key="7">
    <source>
        <dbReference type="EMBL" id="ARM83545.1"/>
    </source>
</evidence>
<reference evidence="7 8" key="1">
    <citation type="submission" date="2017-04" db="EMBL/GenBank/DDBJ databases">
        <title>Genome Sequence of Marinobacter salarius strain SMR5 Isolated from a culture of the Diatom Skeletonema marinoi.</title>
        <authorList>
            <person name="Topel M."/>
            <person name="Pinder M.I.M."/>
            <person name="Johansson O.N."/>
            <person name="Kourtchenko O."/>
            <person name="Godhe A."/>
            <person name="Clarke A.K."/>
        </authorList>
    </citation>
    <scope>NUCLEOTIDE SEQUENCE [LARGE SCALE GENOMIC DNA]</scope>
    <source>
        <strain evidence="7 8">SMR5</strain>
    </source>
</reference>
<dbReference type="PANTHER" id="PTHR43300:SF7">
    <property type="entry name" value="UDP-N-ACETYLBACILLOSAMINE N-ACETYLTRANSFERASE"/>
    <property type="match status" value="1"/>
</dbReference>